<dbReference type="EMBL" id="OD005854">
    <property type="protein sequence ID" value="CAD7412185.1"/>
    <property type="molecule type" value="Genomic_DNA"/>
</dbReference>
<protein>
    <submittedName>
        <fullName evidence="2">Uncharacterized protein</fullName>
    </submittedName>
</protein>
<feature type="transmembrane region" description="Helical" evidence="1">
    <location>
        <begin position="23"/>
        <end position="42"/>
    </location>
</feature>
<evidence type="ECO:0000313" key="2">
    <source>
        <dbReference type="EMBL" id="CAD7412185.1"/>
    </source>
</evidence>
<evidence type="ECO:0000256" key="1">
    <source>
        <dbReference type="SAM" id="Phobius"/>
    </source>
</evidence>
<keyword evidence="1" id="KW-0812">Transmembrane</keyword>
<feature type="transmembrane region" description="Helical" evidence="1">
    <location>
        <begin position="99"/>
        <end position="123"/>
    </location>
</feature>
<accession>A0A7R9H8S9</accession>
<proteinExistence type="predicted"/>
<sequence length="166" mass="17411">MSCFDKIQTGCEFSVARNTDRDFLLLISTLLIATGGLMAAPLPNSMLDDMLTKVAQAVPIAGKLFMPTKDSCSEGFIASIQEMIGSIPGLGVFLQKLPFFGVMIMGNGSTAGIPGASTLLGIVPPAKEMIKSIPLFSDFLFGTKSGCSPSNMKASPPNMQASPPNM</sequence>
<keyword evidence="1" id="KW-0472">Membrane</keyword>
<gene>
    <name evidence="2" type="ORF">TPSB3V08_LOCUS8275</name>
</gene>
<name>A0A7R9H8S9_TIMPO</name>
<reference evidence="2" key="1">
    <citation type="submission" date="2020-11" db="EMBL/GenBank/DDBJ databases">
        <authorList>
            <person name="Tran Van P."/>
        </authorList>
    </citation>
    <scope>NUCLEOTIDE SEQUENCE</scope>
</reference>
<dbReference type="AlphaFoldDB" id="A0A7R9H8S9"/>
<organism evidence="2">
    <name type="scientific">Timema poppense</name>
    <name type="common">Walking stick</name>
    <dbReference type="NCBI Taxonomy" id="170557"/>
    <lineage>
        <taxon>Eukaryota</taxon>
        <taxon>Metazoa</taxon>
        <taxon>Ecdysozoa</taxon>
        <taxon>Arthropoda</taxon>
        <taxon>Hexapoda</taxon>
        <taxon>Insecta</taxon>
        <taxon>Pterygota</taxon>
        <taxon>Neoptera</taxon>
        <taxon>Polyneoptera</taxon>
        <taxon>Phasmatodea</taxon>
        <taxon>Timematodea</taxon>
        <taxon>Timematoidea</taxon>
        <taxon>Timematidae</taxon>
        <taxon>Timema</taxon>
    </lineage>
</organism>
<keyword evidence="1" id="KW-1133">Transmembrane helix</keyword>